<dbReference type="InterPro" id="IPR019734">
    <property type="entry name" value="TPR_rpt"/>
</dbReference>
<keyword evidence="7" id="KW-1185">Reference proteome</keyword>
<evidence type="ECO:0000256" key="3">
    <source>
        <dbReference type="PROSITE-ProRule" id="PRU00339"/>
    </source>
</evidence>
<dbReference type="SMART" id="SM00028">
    <property type="entry name" value="TPR"/>
    <property type="match status" value="3"/>
</dbReference>
<dbReference type="KEGG" id="spal:FM071_04390"/>
<feature type="repeat" description="TPR" evidence="3">
    <location>
        <begin position="317"/>
        <end position="350"/>
    </location>
</feature>
<dbReference type="EMBL" id="CP041406">
    <property type="protein sequence ID" value="QOP45562.1"/>
    <property type="molecule type" value="Genomic_DNA"/>
</dbReference>
<keyword evidence="5" id="KW-0732">Signal</keyword>
<feature type="chain" id="PRO_5032994725" evidence="5">
    <location>
        <begin position="18"/>
        <end position="371"/>
    </location>
</feature>
<evidence type="ECO:0000313" key="6">
    <source>
        <dbReference type="EMBL" id="QOP45562.1"/>
    </source>
</evidence>
<evidence type="ECO:0000256" key="2">
    <source>
        <dbReference type="ARBA" id="ARBA00022803"/>
    </source>
</evidence>
<gene>
    <name evidence="6" type="ORF">FM071_04390</name>
</gene>
<protein>
    <submittedName>
        <fullName evidence="6">Tetratricopeptide repeat protein</fullName>
    </submittedName>
</protein>
<name>A0A7M1BA01_9BACT</name>
<evidence type="ECO:0000256" key="5">
    <source>
        <dbReference type="SAM" id="SignalP"/>
    </source>
</evidence>
<proteinExistence type="predicted"/>
<evidence type="ECO:0000256" key="1">
    <source>
        <dbReference type="ARBA" id="ARBA00022737"/>
    </source>
</evidence>
<dbReference type="PROSITE" id="PS50005">
    <property type="entry name" value="TPR"/>
    <property type="match status" value="1"/>
</dbReference>
<dbReference type="Gene3D" id="1.25.40.10">
    <property type="entry name" value="Tetratricopeptide repeat domain"/>
    <property type="match status" value="2"/>
</dbReference>
<dbReference type="RefSeq" id="WP_193111807.1">
    <property type="nucleotide sequence ID" value="NZ_CP041406.1"/>
</dbReference>
<organism evidence="6 7">
    <name type="scientific">Sulfurimonas paralvinellae</name>
    <dbReference type="NCBI Taxonomy" id="317658"/>
    <lineage>
        <taxon>Bacteria</taxon>
        <taxon>Pseudomonadati</taxon>
        <taxon>Campylobacterota</taxon>
        <taxon>Epsilonproteobacteria</taxon>
        <taxon>Campylobacterales</taxon>
        <taxon>Sulfurimonadaceae</taxon>
        <taxon>Sulfurimonas</taxon>
    </lineage>
</organism>
<dbReference type="PROSITE" id="PS51257">
    <property type="entry name" value="PROKAR_LIPOPROTEIN"/>
    <property type="match status" value="1"/>
</dbReference>
<evidence type="ECO:0000313" key="7">
    <source>
        <dbReference type="Proteomes" id="UP000593580"/>
    </source>
</evidence>
<keyword evidence="1" id="KW-0677">Repeat</keyword>
<dbReference type="SUPFAM" id="SSF48452">
    <property type="entry name" value="TPR-like"/>
    <property type="match status" value="1"/>
</dbReference>
<evidence type="ECO:0000256" key="4">
    <source>
        <dbReference type="SAM" id="Coils"/>
    </source>
</evidence>
<dbReference type="AlphaFoldDB" id="A0A7M1BA01"/>
<dbReference type="InterPro" id="IPR013105">
    <property type="entry name" value="TPR_2"/>
</dbReference>
<dbReference type="InterPro" id="IPR011990">
    <property type="entry name" value="TPR-like_helical_dom_sf"/>
</dbReference>
<dbReference type="Pfam" id="PF07719">
    <property type="entry name" value="TPR_2"/>
    <property type="match status" value="1"/>
</dbReference>
<feature type="signal peptide" evidence="5">
    <location>
        <begin position="1"/>
        <end position="17"/>
    </location>
</feature>
<keyword evidence="2 3" id="KW-0802">TPR repeat</keyword>
<reference evidence="6 7" key="1">
    <citation type="submission" date="2019-07" db="EMBL/GenBank/DDBJ databases">
        <title>Sulfurimonas paralvinellae sp. nov., a novel mesophilic, hydrogen- and sulfur-oxidizing chemolithoautotroph within the Epsilonproteo- bacteria isolated from a deep-sea hydrothermal vent polychaete nest, reclassification of Thiomicrospira denitrificans as Sulfurimonas denitrificans comb. nov. and emended description of the genus Sulfurimonas.</title>
        <authorList>
            <person name="Wang S."/>
            <person name="Jiang L."/>
            <person name="Shao Z."/>
        </authorList>
    </citation>
    <scope>NUCLEOTIDE SEQUENCE [LARGE SCALE GENOMIC DNA]</scope>
    <source>
        <strain evidence="6 7">GO25</strain>
    </source>
</reference>
<dbReference type="Proteomes" id="UP000593580">
    <property type="component" value="Chromosome"/>
</dbReference>
<sequence>MKLFTLFSAFLLIFLTACVPLEKKHTTVVQKKQIHITKLNKEVKELDSHDKRLIYKSIKNEIRLHRKMGNEDYKYGYYYDAIKAYELVNFYEGYPAIPLQKIKEIKVEAKKRAYIHYQNAKKYLYKDKKRALIELNSVMMNNPEYKNTQELYSKLRNDRAMRIYIHSLENSLETKLINNKGSYQELKAIKNSLNNLAKYDYKNTSLQKARELLREQKEILLKNAIAIYKKGNLKQAKQKFLEILSIYPDDVTAEKYMQRIAFKQSKKHNLAMAQKALKQNNYLESIDYAKKVLQLESQNRQAKQIIAKANKRAKEAVNRLVNEGKRYYNSKNLDQAKQCFEKALKIDKTNNTSLIYHKKIQRQLRTIKSLQ</sequence>
<feature type="coiled-coil region" evidence="4">
    <location>
        <begin position="292"/>
        <end position="319"/>
    </location>
</feature>
<keyword evidence="4" id="KW-0175">Coiled coil</keyword>
<accession>A0A7M1BA01</accession>